<dbReference type="EMBL" id="BK032577">
    <property type="protein sequence ID" value="DAF49137.1"/>
    <property type="molecule type" value="Genomic_DNA"/>
</dbReference>
<reference evidence="1" key="1">
    <citation type="journal article" date="2021" name="Proc. Natl. Acad. Sci. U.S.A.">
        <title>A Catalog of Tens of Thousands of Viruses from Human Metagenomes Reveals Hidden Associations with Chronic Diseases.</title>
        <authorList>
            <person name="Tisza M.J."/>
            <person name="Buck C.B."/>
        </authorList>
    </citation>
    <scope>NUCLEOTIDE SEQUENCE</scope>
    <source>
        <strain evidence="1">Ctnpt50</strain>
    </source>
</reference>
<organism evidence="1">
    <name type="scientific">Siphoviridae sp. ctnpt50</name>
    <dbReference type="NCBI Taxonomy" id="2827941"/>
    <lineage>
        <taxon>Viruses</taxon>
        <taxon>Duplodnaviria</taxon>
        <taxon>Heunggongvirae</taxon>
        <taxon>Uroviricota</taxon>
        <taxon>Caudoviricetes</taxon>
    </lineage>
</organism>
<accession>A0A8S5SDV0</accession>
<protein>
    <submittedName>
        <fullName evidence="1">Uncharacterized protein</fullName>
    </submittedName>
</protein>
<proteinExistence type="predicted"/>
<sequence length="142" mass="15715">MSDNKDKVKGCVHPEDSWFNYGCGDCGDYADNNGCRGPRGKVDLSSIVITNKTTTNWVYRVVLDLEKLVSNHIGLPNSYIGISFYGIPLTKLGNGPTTVFELYEEKEGSNIYSKDNLPPIVKVPNETIKAMIPVKQVVCQDI</sequence>
<evidence type="ECO:0000313" key="1">
    <source>
        <dbReference type="EMBL" id="DAF49137.1"/>
    </source>
</evidence>
<name>A0A8S5SDV0_9CAUD</name>